<keyword evidence="2" id="KW-0597">Phosphoprotein</keyword>
<dbReference type="Pfam" id="PF00620">
    <property type="entry name" value="RhoGAP"/>
    <property type="match status" value="1"/>
</dbReference>
<evidence type="ECO:0000259" key="4">
    <source>
        <dbReference type="PROSITE" id="PS50238"/>
    </source>
</evidence>
<reference evidence="6" key="1">
    <citation type="submission" date="2009-03" db="EMBL/GenBank/DDBJ databases">
        <authorList>
            <person name="Warren W."/>
            <person name="Ye L."/>
            <person name="Minx P."/>
            <person name="Worley K."/>
            <person name="Gibbs R."/>
            <person name="Wilson R.K."/>
        </authorList>
    </citation>
    <scope>NUCLEOTIDE SEQUENCE [LARGE SCALE GENOMIC DNA]</scope>
</reference>
<dbReference type="SUPFAM" id="SSF47769">
    <property type="entry name" value="SAM/Pointed domain"/>
    <property type="match status" value="1"/>
</dbReference>
<dbReference type="Ensembl" id="ENSCJAT00000003334.5">
    <property type="protein sequence ID" value="ENSCJAP00000003159.4"/>
    <property type="gene ID" value="ENSCJAG00000001753.5"/>
</dbReference>
<dbReference type="PANTHER" id="PTHR12659:SF3">
    <property type="entry name" value="STAR-RELATED LIPID TRANSFER PROTEIN 8"/>
    <property type="match status" value="1"/>
</dbReference>
<feature type="compositionally biased region" description="Basic and acidic residues" evidence="3">
    <location>
        <begin position="222"/>
        <end position="242"/>
    </location>
</feature>
<dbReference type="FunCoup" id="F7DFM2">
    <property type="interactions" value="47"/>
</dbReference>
<feature type="region of interest" description="Disordered" evidence="3">
    <location>
        <begin position="479"/>
        <end position="584"/>
    </location>
</feature>
<dbReference type="PROSITE" id="PS50848">
    <property type="entry name" value="START"/>
    <property type="match status" value="1"/>
</dbReference>
<feature type="domain" description="START" evidence="5">
    <location>
        <begin position="943"/>
        <end position="1113"/>
    </location>
</feature>
<feature type="region of interest" description="Disordered" evidence="3">
    <location>
        <begin position="854"/>
        <end position="878"/>
    </location>
</feature>
<dbReference type="InterPro" id="IPR008936">
    <property type="entry name" value="Rho_GTPase_activation_prot"/>
</dbReference>
<dbReference type="GO" id="GO:0035023">
    <property type="term" value="P:regulation of Rho protein signal transduction"/>
    <property type="evidence" value="ECO:0007669"/>
    <property type="project" value="TreeGrafter"/>
</dbReference>
<feature type="compositionally biased region" description="Polar residues" evidence="3">
    <location>
        <begin position="526"/>
        <end position="544"/>
    </location>
</feature>
<dbReference type="SUPFAM" id="SSF48350">
    <property type="entry name" value="GTPase activation domain, GAP"/>
    <property type="match status" value="1"/>
</dbReference>
<dbReference type="GeneID" id="100405237"/>
<dbReference type="GeneTree" id="ENSGT00950000183061"/>
<feature type="region of interest" description="Disordered" evidence="3">
    <location>
        <begin position="180"/>
        <end position="252"/>
    </location>
</feature>
<dbReference type="SMART" id="SM00234">
    <property type="entry name" value="START"/>
    <property type="match status" value="1"/>
</dbReference>
<dbReference type="Gene3D" id="1.10.287.2070">
    <property type="match status" value="1"/>
</dbReference>
<dbReference type="OrthoDB" id="10003330at2759"/>
<dbReference type="FunFam" id="1.10.555.10:FF:000007">
    <property type="entry name" value="rho GTPase-activating protein 7 isoform X2"/>
    <property type="match status" value="1"/>
</dbReference>
<reference evidence="6" key="3">
    <citation type="submission" date="2025-09" db="UniProtKB">
        <authorList>
            <consortium name="Ensembl"/>
        </authorList>
    </citation>
    <scope>IDENTIFICATION</scope>
</reference>
<dbReference type="Pfam" id="PF01852">
    <property type="entry name" value="START"/>
    <property type="match status" value="1"/>
</dbReference>
<dbReference type="Gene3D" id="1.10.555.10">
    <property type="entry name" value="Rho GTPase activation protein"/>
    <property type="match status" value="1"/>
</dbReference>
<dbReference type="GO" id="GO:0008289">
    <property type="term" value="F:lipid binding"/>
    <property type="evidence" value="ECO:0007669"/>
    <property type="project" value="InterPro"/>
</dbReference>
<evidence type="ECO:0000256" key="3">
    <source>
        <dbReference type="SAM" id="MobiDB-lite"/>
    </source>
</evidence>
<feature type="compositionally biased region" description="Basic and acidic residues" evidence="3">
    <location>
        <begin position="500"/>
        <end position="510"/>
    </location>
</feature>
<dbReference type="GO" id="GO:0030036">
    <property type="term" value="P:actin cytoskeleton organization"/>
    <property type="evidence" value="ECO:0007669"/>
    <property type="project" value="TreeGrafter"/>
</dbReference>
<proteinExistence type="predicted"/>
<dbReference type="STRING" id="9483.ENSCJAP00000003159"/>
<name>F7DFM2_CALJA</name>
<dbReference type="Bgee" id="ENSCJAG00000001753">
    <property type="expression patterns" value="Expressed in kidney and 5 other cell types or tissues"/>
</dbReference>
<dbReference type="InterPro" id="IPR023393">
    <property type="entry name" value="START-like_dom_sf"/>
</dbReference>
<dbReference type="FunFam" id="3.30.530.20:FF:000009">
    <property type="entry name" value="StAR related lipid transfer domain containing 13"/>
    <property type="match status" value="1"/>
</dbReference>
<dbReference type="RefSeq" id="XP_035144215.2">
    <property type="nucleotide sequence ID" value="XM_035288324.2"/>
</dbReference>
<organism evidence="6 7">
    <name type="scientific">Callithrix jacchus</name>
    <name type="common">White-tufted-ear marmoset</name>
    <name type="synonym">Simia Jacchus</name>
    <dbReference type="NCBI Taxonomy" id="9483"/>
    <lineage>
        <taxon>Eukaryota</taxon>
        <taxon>Metazoa</taxon>
        <taxon>Chordata</taxon>
        <taxon>Craniata</taxon>
        <taxon>Vertebrata</taxon>
        <taxon>Euteleostomi</taxon>
        <taxon>Mammalia</taxon>
        <taxon>Eutheria</taxon>
        <taxon>Euarchontoglires</taxon>
        <taxon>Primates</taxon>
        <taxon>Haplorrhini</taxon>
        <taxon>Platyrrhini</taxon>
        <taxon>Cebidae</taxon>
        <taxon>Callitrichinae</taxon>
        <taxon>Callithrix</taxon>
        <taxon>Callithrix</taxon>
    </lineage>
</organism>
<dbReference type="CTD" id="9754"/>
<evidence type="ECO:0000256" key="1">
    <source>
        <dbReference type="ARBA" id="ARBA00022468"/>
    </source>
</evidence>
<dbReference type="Proteomes" id="UP000008225">
    <property type="component" value="Chromosome X"/>
</dbReference>
<dbReference type="InParanoid" id="F7DFM2"/>
<dbReference type="OMA" id="QKAWEAW"/>
<evidence type="ECO:0000313" key="7">
    <source>
        <dbReference type="Proteomes" id="UP000008225"/>
    </source>
</evidence>
<dbReference type="AlphaFoldDB" id="F7DFM2"/>
<dbReference type="Gene3D" id="3.30.530.20">
    <property type="match status" value="1"/>
</dbReference>
<evidence type="ECO:0000256" key="2">
    <source>
        <dbReference type="ARBA" id="ARBA00022553"/>
    </source>
</evidence>
<gene>
    <name evidence="6" type="primary">STARD8</name>
</gene>
<protein>
    <submittedName>
        <fullName evidence="6">StAR related lipid transfer domain containing 8</fullName>
    </submittedName>
</protein>
<feature type="compositionally biased region" description="Polar residues" evidence="3">
    <location>
        <begin position="193"/>
        <end position="205"/>
    </location>
</feature>
<dbReference type="GO" id="GO:0005096">
    <property type="term" value="F:GTPase activator activity"/>
    <property type="evidence" value="ECO:0007669"/>
    <property type="project" value="UniProtKB-KW"/>
</dbReference>
<dbReference type="InterPro" id="IPR000198">
    <property type="entry name" value="RhoGAP_dom"/>
</dbReference>
<dbReference type="PANTHER" id="PTHR12659">
    <property type="entry name" value="RHO-TYPE GTPASE ACTIVATING PROTEIN"/>
    <property type="match status" value="1"/>
</dbReference>
<feature type="compositionally biased region" description="Basic residues" evidence="3">
    <location>
        <begin position="211"/>
        <end position="221"/>
    </location>
</feature>
<dbReference type="InterPro" id="IPR002913">
    <property type="entry name" value="START_lipid-bd_dom"/>
</dbReference>
<dbReference type="PROSITE" id="PS50238">
    <property type="entry name" value="RHOGAP"/>
    <property type="match status" value="1"/>
</dbReference>
<evidence type="ECO:0000259" key="5">
    <source>
        <dbReference type="PROSITE" id="PS50848"/>
    </source>
</evidence>
<dbReference type="InterPro" id="IPR013761">
    <property type="entry name" value="SAM/pointed_sf"/>
</dbReference>
<accession>F7DFM2</accession>
<dbReference type="SUPFAM" id="SSF55961">
    <property type="entry name" value="Bet v1-like"/>
    <property type="match status" value="1"/>
</dbReference>
<dbReference type="GO" id="GO:0007165">
    <property type="term" value="P:signal transduction"/>
    <property type="evidence" value="ECO:0007669"/>
    <property type="project" value="InterPro"/>
</dbReference>
<reference evidence="6" key="2">
    <citation type="submission" date="2025-08" db="UniProtKB">
        <authorList>
            <consortium name="Ensembl"/>
        </authorList>
    </citation>
    <scope>IDENTIFICATION</scope>
</reference>
<keyword evidence="1" id="KW-0343">GTPase activation</keyword>
<feature type="compositionally biased region" description="Low complexity" evidence="3">
    <location>
        <begin position="479"/>
        <end position="488"/>
    </location>
</feature>
<feature type="domain" description="Rho-GAP" evidence="4">
    <location>
        <begin position="697"/>
        <end position="898"/>
    </location>
</feature>
<evidence type="ECO:0000313" key="6">
    <source>
        <dbReference type="Ensembl" id="ENSCJAP00000003159.4"/>
    </source>
</evidence>
<sequence>MAQARGWGPALQLPKKPRTWTPWGVKGTQWNTPRWNPEAEARRACEWLRATGFPQYVQLFEEGSFPLDIGSVKKNHVFLDEDSLGALCRRLMTLNSCASMKLEVHFQSKQNEDSEEEEQCTISSHWAFQQESKRWSPVGSSDLLAPPSPGLPVTSSCESVLTELSVTSLPVITLSLLPEPADLPLPGRAPTPSDRSLLSLTQGQEGPQDKAKKRHRNRSFLKHLESLRRKEKSGSRQAEPERSPATSEKASKASSFHSCRSFLSAGFYRSKNWAATSAGGGGANTRKAWGAWPVASFRHPQWTHWGDCLVHVPGDHKPGTFPRSLSIESLCPEDGHRLADWQPGRRWGCEGRRGSCGSTGSHASTYDNLPELYPAEPVLVGVEAEDEDDEESGGSYAHLDDILQHVWGLQQRVELWSRAMYPDLGPGDEEEEQATSSIEIATVEVRGQAEALGQMEVPAHRESPAWTQAEVQPAVLAPAQAPAEAEPLAQEEAEAPAPARDSEQEAHSGREPTSASSLSVEEGPSISDTVASSRELDSSGNSMNEAEAAGPLAGLQASMPRERRDSGVGASLTRPCREENGDQKNTQPFLRFSQTCSSGRLHPSHPCLPPPTRKLRWHSFQNSHRPSLNSESLEINRQFAGQINLLHKGSLLRLTAFMEKYTVPHKQGWVWSMPKFMRRNKTPDYRGQHVFGVPPLIHLQRTGQPLPQSIQQAMRYLRSQCLDQVGIFRKSGVKSRIQNLRQMNETSPDNVCYEGQSAYDVADLLKQYFRDLPEPIFTSKLTTTFLHIYQLLPRDQWLAAAQAATLLLPDENREVLQTLLYFLSDIASAKENQMTAGNLAVCLAPSIFHLNVSKKDSPSPRIKSKRSLIGRPGPRDLSENMAATQGLSHMISDCKKLFQVPQDMVLQLCSSYSAAELSPPGPALAELRRAQAAGVSLSLYMEESVQDLLRDAAERFKGWMSMPGPQHTELACRKAPDGHPLQLWKVSTEVAAPPAVVLHRVLRERALWDEDLLRAQVLEALMPGVELYHYVTDSMAPHPCRDFVVLRMWRSDLPRGGCLLVSQSLDPEQPVPESGVRALMLTSQYLMEPCGLGRSRLTHICRADLRGRSPDWYNKVFGHLCAMEVAKIRDSFPTLQAPGPETKL</sequence>
<keyword evidence="7" id="KW-1185">Reference proteome</keyword>
<dbReference type="SMART" id="SM00324">
    <property type="entry name" value="RhoGAP"/>
    <property type="match status" value="1"/>
</dbReference>